<dbReference type="SMART" id="SM00490">
    <property type="entry name" value="HELICc"/>
    <property type="match status" value="1"/>
</dbReference>
<keyword evidence="1" id="KW-0547">Nucleotide-binding</keyword>
<evidence type="ECO:0000256" key="2">
    <source>
        <dbReference type="ARBA" id="ARBA00022801"/>
    </source>
</evidence>
<keyword evidence="6" id="KW-1185">Reference proteome</keyword>
<organism evidence="5 6">
    <name type="scientific">Listeria cossartiae subsp. cayugensis</name>
    <dbReference type="NCBI Taxonomy" id="2713505"/>
    <lineage>
        <taxon>Bacteria</taxon>
        <taxon>Bacillati</taxon>
        <taxon>Bacillota</taxon>
        <taxon>Bacilli</taxon>
        <taxon>Bacillales</taxon>
        <taxon>Listeriaceae</taxon>
        <taxon>Listeria</taxon>
        <taxon>Listeria cossartiae</taxon>
    </lineage>
</organism>
<dbReference type="Gene3D" id="3.40.50.300">
    <property type="entry name" value="P-loop containing nucleotide triphosphate hydrolases"/>
    <property type="match status" value="1"/>
</dbReference>
<evidence type="ECO:0000259" key="4">
    <source>
        <dbReference type="PROSITE" id="PS51194"/>
    </source>
</evidence>
<gene>
    <name evidence="5" type="ORF">QJV37_14375</name>
</gene>
<dbReference type="InterPro" id="IPR050628">
    <property type="entry name" value="SNF2_RAD54_helicase_TF"/>
</dbReference>
<keyword evidence="5" id="KW-0347">Helicase</keyword>
<evidence type="ECO:0000313" key="5">
    <source>
        <dbReference type="EMBL" id="MDT0115319.1"/>
    </source>
</evidence>
<protein>
    <submittedName>
        <fullName evidence="5">DEAD/DEAH box helicase</fullName>
        <ecNumber evidence="5">3.6.4.-</ecNumber>
    </submittedName>
</protein>
<dbReference type="CDD" id="cd18793">
    <property type="entry name" value="SF2_C_SNF"/>
    <property type="match status" value="1"/>
</dbReference>
<dbReference type="Proteomes" id="UP001252688">
    <property type="component" value="Unassembled WGS sequence"/>
</dbReference>
<dbReference type="Gene3D" id="3.40.50.10810">
    <property type="entry name" value="Tandem AAA-ATPase domain"/>
    <property type="match status" value="1"/>
</dbReference>
<dbReference type="InterPro" id="IPR001650">
    <property type="entry name" value="Helicase_C-like"/>
</dbReference>
<dbReference type="InterPro" id="IPR027417">
    <property type="entry name" value="P-loop_NTPase"/>
</dbReference>
<dbReference type="GO" id="GO:0004386">
    <property type="term" value="F:helicase activity"/>
    <property type="evidence" value="ECO:0007669"/>
    <property type="project" value="UniProtKB-KW"/>
</dbReference>
<keyword evidence="2 5" id="KW-0378">Hydrolase</keyword>
<dbReference type="PANTHER" id="PTHR45626">
    <property type="entry name" value="TRANSCRIPTION TERMINATION FACTOR 2-RELATED"/>
    <property type="match status" value="1"/>
</dbReference>
<evidence type="ECO:0000256" key="1">
    <source>
        <dbReference type="ARBA" id="ARBA00022741"/>
    </source>
</evidence>
<evidence type="ECO:0000313" key="6">
    <source>
        <dbReference type="Proteomes" id="UP001252688"/>
    </source>
</evidence>
<dbReference type="InterPro" id="IPR049730">
    <property type="entry name" value="SNF2/RAD54-like_C"/>
</dbReference>
<dbReference type="EMBL" id="JASBAM010000006">
    <property type="protein sequence ID" value="MDT0115319.1"/>
    <property type="molecule type" value="Genomic_DNA"/>
</dbReference>
<dbReference type="RefSeq" id="WP_311193966.1">
    <property type="nucleotide sequence ID" value="NZ_JASBAM010000006.1"/>
</dbReference>
<sequence length="466" mass="54954">MMKHQELGFEKLKNLSVGALHMDTGTGKTRTMLELIQKRVNEQKIEKVLWITLVSIKQNLAEDIKKHSDFTVAAYEEQSDAFIQILGTQTLSSSNKAYVYVCDLVDRYQDKLQLVIDESHEFKNPKSIRAQRLMKLTSQIKYKNTLTGTPITQGMWDLYTQMYLLDPRILQYPSFHSFAKAHLKYSAKYPDQIDCMVDQEYVIDHIKPYVFQVTKKECLDLPPKTYSNRYFYPFHEEEFYYTYNMVKKIMIDKLDVYQPNANIIFMMLTYLHQISSGHFKRRIKTKEGEVLSFNYSSNCRANLLTEVLDGLDLSSNKAIIFYRYTKDLDYIKLDLKTNFTVYNGKLNEKEKSRNLKQFQSKDCNLLVANIQSGSTGLNLQHANYIIYYNNTFDYAKRIQGEDRIYRIGQEKNCHIIDLIADSTIDLKIEESICRKSSIVNWVREEIRKVQNDVTEWEEFKTKLYEF</sequence>
<dbReference type="SUPFAM" id="SSF52540">
    <property type="entry name" value="P-loop containing nucleoside triphosphate hydrolases"/>
    <property type="match status" value="2"/>
</dbReference>
<dbReference type="EC" id="3.6.4.-" evidence="5"/>
<feature type="domain" description="Helicase C-terminal" evidence="4">
    <location>
        <begin position="303"/>
        <end position="454"/>
    </location>
</feature>
<reference evidence="5 6" key="1">
    <citation type="submission" date="2023-05" db="EMBL/GenBank/DDBJ databases">
        <title>A Combination of Whole Genome Sequencing and Metagenomics Reveals Diversity of Listeria spp. in Soil Collected from the Nantahala National Forest.</title>
        <authorList>
            <person name="Wang J."/>
            <person name="Schamp C.N."/>
            <person name="Hudson L.K."/>
            <person name="Chaggar H.K."/>
            <person name="Bryan D.W."/>
            <person name="Radosevich M."/>
            <person name="Denes T.G."/>
        </authorList>
    </citation>
    <scope>NUCLEOTIDE SEQUENCE [LARGE SCALE GENOMIC DNA]</scope>
    <source>
        <strain evidence="5 6">UTK S2-0002</strain>
    </source>
</reference>
<dbReference type="Pfam" id="PF00176">
    <property type="entry name" value="SNF2-rel_dom"/>
    <property type="match status" value="1"/>
</dbReference>
<dbReference type="Pfam" id="PF00271">
    <property type="entry name" value="Helicase_C"/>
    <property type="match status" value="1"/>
</dbReference>
<keyword evidence="3" id="KW-0067">ATP-binding</keyword>
<dbReference type="InterPro" id="IPR038718">
    <property type="entry name" value="SNF2-like_sf"/>
</dbReference>
<accession>A0ABU2ISB9</accession>
<dbReference type="GO" id="GO:0016787">
    <property type="term" value="F:hydrolase activity"/>
    <property type="evidence" value="ECO:0007669"/>
    <property type="project" value="UniProtKB-KW"/>
</dbReference>
<dbReference type="InterPro" id="IPR000330">
    <property type="entry name" value="SNF2_N"/>
</dbReference>
<proteinExistence type="predicted"/>
<comment type="caution">
    <text evidence="5">The sequence shown here is derived from an EMBL/GenBank/DDBJ whole genome shotgun (WGS) entry which is preliminary data.</text>
</comment>
<evidence type="ECO:0000256" key="3">
    <source>
        <dbReference type="ARBA" id="ARBA00022840"/>
    </source>
</evidence>
<name>A0ABU2ISB9_9LIST</name>
<dbReference type="PROSITE" id="PS51194">
    <property type="entry name" value="HELICASE_CTER"/>
    <property type="match status" value="1"/>
</dbReference>